<gene>
    <name evidence="2" type="ORF">H9830_05160</name>
</gene>
<protein>
    <submittedName>
        <fullName evidence="2">Uncharacterized protein</fullName>
    </submittedName>
</protein>
<feature type="transmembrane region" description="Helical" evidence="1">
    <location>
        <begin position="43"/>
        <end position="60"/>
    </location>
</feature>
<dbReference type="EMBL" id="DXDC01000150">
    <property type="protein sequence ID" value="HIY65649.1"/>
    <property type="molecule type" value="Genomic_DNA"/>
</dbReference>
<name>A0A9D1YTP5_9MICO</name>
<keyword evidence="1" id="KW-1133">Transmembrane helix</keyword>
<proteinExistence type="predicted"/>
<reference evidence="2" key="2">
    <citation type="submission" date="2021-04" db="EMBL/GenBank/DDBJ databases">
        <authorList>
            <person name="Gilroy R."/>
        </authorList>
    </citation>
    <scope>NUCLEOTIDE SEQUENCE</scope>
    <source>
        <strain evidence="2">ChiGjej1B1-98</strain>
    </source>
</reference>
<sequence>MSKRNRRVQRNQLQMWLGFLGFFAAIAVLSVVGSLVMGYPLEPLGVIVMIGLIVGFVLLLRRYRSLD</sequence>
<evidence type="ECO:0000256" key="1">
    <source>
        <dbReference type="SAM" id="Phobius"/>
    </source>
</evidence>
<evidence type="ECO:0000313" key="3">
    <source>
        <dbReference type="Proteomes" id="UP000824005"/>
    </source>
</evidence>
<evidence type="ECO:0000313" key="2">
    <source>
        <dbReference type="EMBL" id="HIY65649.1"/>
    </source>
</evidence>
<comment type="caution">
    <text evidence="2">The sequence shown here is derived from an EMBL/GenBank/DDBJ whole genome shotgun (WGS) entry which is preliminary data.</text>
</comment>
<dbReference type="AlphaFoldDB" id="A0A9D1YTP5"/>
<feature type="transmembrane region" description="Helical" evidence="1">
    <location>
        <begin position="16"/>
        <end position="37"/>
    </location>
</feature>
<accession>A0A9D1YTP5</accession>
<keyword evidence="1" id="KW-0472">Membrane</keyword>
<dbReference type="Proteomes" id="UP000824005">
    <property type="component" value="Unassembled WGS sequence"/>
</dbReference>
<keyword evidence="1" id="KW-0812">Transmembrane</keyword>
<organism evidence="2 3">
    <name type="scientific">Candidatus Agrococcus pullicola</name>
    <dbReference type="NCBI Taxonomy" id="2838429"/>
    <lineage>
        <taxon>Bacteria</taxon>
        <taxon>Bacillati</taxon>
        <taxon>Actinomycetota</taxon>
        <taxon>Actinomycetes</taxon>
        <taxon>Micrococcales</taxon>
        <taxon>Microbacteriaceae</taxon>
        <taxon>Agrococcus</taxon>
    </lineage>
</organism>
<reference evidence="2" key="1">
    <citation type="journal article" date="2021" name="PeerJ">
        <title>Extensive microbial diversity within the chicken gut microbiome revealed by metagenomics and culture.</title>
        <authorList>
            <person name="Gilroy R."/>
            <person name="Ravi A."/>
            <person name="Getino M."/>
            <person name="Pursley I."/>
            <person name="Horton D.L."/>
            <person name="Alikhan N.F."/>
            <person name="Baker D."/>
            <person name="Gharbi K."/>
            <person name="Hall N."/>
            <person name="Watson M."/>
            <person name="Adriaenssens E.M."/>
            <person name="Foster-Nyarko E."/>
            <person name="Jarju S."/>
            <person name="Secka A."/>
            <person name="Antonio M."/>
            <person name="Oren A."/>
            <person name="Chaudhuri R.R."/>
            <person name="La Ragione R."/>
            <person name="Hildebrand F."/>
            <person name="Pallen M.J."/>
        </authorList>
    </citation>
    <scope>NUCLEOTIDE SEQUENCE</scope>
    <source>
        <strain evidence="2">ChiGjej1B1-98</strain>
    </source>
</reference>